<gene>
    <name evidence="2" type="ORF">VXJ25_07405</name>
</gene>
<feature type="transmembrane region" description="Helical" evidence="1">
    <location>
        <begin position="32"/>
        <end position="58"/>
    </location>
</feature>
<protein>
    <submittedName>
        <fullName evidence="2">YfhO family protein</fullName>
    </submittedName>
</protein>
<feature type="transmembrane region" description="Helical" evidence="1">
    <location>
        <begin position="126"/>
        <end position="148"/>
    </location>
</feature>
<feature type="transmembrane region" description="Helical" evidence="1">
    <location>
        <begin position="206"/>
        <end position="234"/>
    </location>
</feature>
<dbReference type="Proteomes" id="UP001332931">
    <property type="component" value="Unassembled WGS sequence"/>
</dbReference>
<proteinExistence type="predicted"/>
<sequence length="925" mass="98928">MTRTDARAPLETGEGAAVASPRASEDVRDRCLWEYALSALIPLGVLCAVFWSLGIYPFGDLTVSISDMHIQYVGFFGWLCQVMHGQGSLFYSFSHGMGGGTAALFAYYLSSPFNLLLALFDYADVPLFFSMAVLGKLSLAGLTCYAFLRKRFSQGMLSLVLSTCYALCGFAVCQASNVMWLDGVYMLPLVALGTWRLVHDGRCLTLFSAVACATLFNWYTSYMACLFSVAYVLVCVQGEPAGERRVWRTLGRYALTMALGLAASAVVFLPAVLGLLQGVEGDLSAHVLLDDTCVLWPQDLFAYYAAGTVPPDDWANVPCIFTGALPLVLAIAGLANRRVGRSRRLTLALLLMFVFSGTLVMGAMNLWSVLRKADSFFYRHAFVISFALVVVAREAADGVCPLADRERRMLVAGSAAGAALLVGLSTWCLVAGGSAPEGTLRNACVGVGALLVEPAVLEAALELANRPARGGCPTSWPAVAASVLVVALACAECGFDARCAFSRCKTTSGFYRGYLTALRGVYDEVYADAGVAAGEEASLMVGQASVGYMGLRRYNGATTAEGFTIPSQGMSEYSSTVTDDAVTLMQALGYSRSKRSYFGYFYNCPMELTDSLIGVDYVIDEGEVPGATDVVSEGIVGHTVHRYEHGVTFAHGLAPEASGSVSWSEDAIANQVAMFADATGSSEAPYVEARVRLADSDAPGTLRRTFTVEVLATGTPYVYLPLQTEISSRGKCVSGRVLVNGTCVQCFGGAFDNNVICLGMHQAGEVLTVELDYDSSTLDSSVEGLRELQLGEDVSRLLRVVTLDEGVLSRGLNGLDNGQRALDVHDGSVRVDFDAARDEAVFLRVPYEKGWSAEVDGEPVELRRLYGAFCGVDVTRGEHVITLTYEAPGLGVGAATSAGAIACFLAWRALAQRRPRLRQEGREGA</sequence>
<keyword evidence="1" id="KW-0812">Transmembrane</keyword>
<feature type="transmembrane region" description="Helical" evidence="1">
    <location>
        <begin position="347"/>
        <end position="370"/>
    </location>
</feature>
<organism evidence="2 3">
    <name type="scientific">Olsenella absiana</name>
    <dbReference type="NCBI Taxonomy" id="3115222"/>
    <lineage>
        <taxon>Bacteria</taxon>
        <taxon>Bacillati</taxon>
        <taxon>Actinomycetota</taxon>
        <taxon>Coriobacteriia</taxon>
        <taxon>Coriobacteriales</taxon>
        <taxon>Atopobiaceae</taxon>
        <taxon>Olsenella</taxon>
    </lineage>
</organism>
<feature type="transmembrane region" description="Helical" evidence="1">
    <location>
        <begin position="376"/>
        <end position="396"/>
    </location>
</feature>
<keyword evidence="3" id="KW-1185">Reference proteome</keyword>
<feature type="transmembrane region" description="Helical" evidence="1">
    <location>
        <begin position="70"/>
        <end position="90"/>
    </location>
</feature>
<keyword evidence="1" id="KW-1133">Transmembrane helix</keyword>
<feature type="transmembrane region" description="Helical" evidence="1">
    <location>
        <begin position="890"/>
        <end position="910"/>
    </location>
</feature>
<keyword evidence="1" id="KW-0472">Membrane</keyword>
<feature type="transmembrane region" description="Helical" evidence="1">
    <location>
        <begin position="314"/>
        <end position="335"/>
    </location>
</feature>
<dbReference type="PANTHER" id="PTHR38454">
    <property type="entry name" value="INTEGRAL MEMBRANE PROTEIN-RELATED"/>
    <property type="match status" value="1"/>
</dbReference>
<name>A0ABU7RB30_9ACTN</name>
<feature type="transmembrane region" description="Helical" evidence="1">
    <location>
        <begin position="102"/>
        <end position="120"/>
    </location>
</feature>
<evidence type="ECO:0000256" key="1">
    <source>
        <dbReference type="SAM" id="Phobius"/>
    </source>
</evidence>
<comment type="caution">
    <text evidence="2">The sequence shown here is derived from an EMBL/GenBank/DDBJ whole genome shotgun (WGS) entry which is preliminary data.</text>
</comment>
<dbReference type="EMBL" id="JAZGJQ010000008">
    <property type="protein sequence ID" value="MEE6147807.1"/>
    <property type="molecule type" value="Genomic_DNA"/>
</dbReference>
<reference evidence="2 3" key="1">
    <citation type="submission" date="2024-01" db="EMBL/GenBank/DDBJ databases">
        <title>Description of Olsenella sp. nov., isolated from pig feces.</title>
        <authorList>
            <person name="Chang Y.-H."/>
        </authorList>
    </citation>
    <scope>NUCLEOTIDE SEQUENCE [LARGE SCALE GENOMIC DNA]</scope>
    <source>
        <strain evidence="2 3">YH-ols2223</strain>
    </source>
</reference>
<evidence type="ECO:0000313" key="3">
    <source>
        <dbReference type="Proteomes" id="UP001332931"/>
    </source>
</evidence>
<dbReference type="InterPro" id="IPR018580">
    <property type="entry name" value="Uncharacterised_YfhO"/>
</dbReference>
<feature type="transmembrane region" description="Helical" evidence="1">
    <location>
        <begin position="255"/>
        <end position="276"/>
    </location>
</feature>
<dbReference type="PANTHER" id="PTHR38454:SF1">
    <property type="entry name" value="INTEGRAL MEMBRANE PROTEIN"/>
    <property type="match status" value="1"/>
</dbReference>
<evidence type="ECO:0000313" key="2">
    <source>
        <dbReference type="EMBL" id="MEE6147807.1"/>
    </source>
</evidence>
<dbReference type="Pfam" id="PF09586">
    <property type="entry name" value="YfhO"/>
    <property type="match status" value="1"/>
</dbReference>
<dbReference type="RefSeq" id="WP_330958574.1">
    <property type="nucleotide sequence ID" value="NZ_JAZGJQ010000008.1"/>
</dbReference>
<feature type="transmembrane region" description="Helical" evidence="1">
    <location>
        <begin position="160"/>
        <end position="180"/>
    </location>
</feature>
<feature type="transmembrane region" description="Helical" evidence="1">
    <location>
        <begin position="408"/>
        <end position="432"/>
    </location>
</feature>
<accession>A0ABU7RB30</accession>